<reference evidence="1" key="1">
    <citation type="journal article" date="2015" name="Nature">
        <title>Complex archaea that bridge the gap between prokaryotes and eukaryotes.</title>
        <authorList>
            <person name="Spang A."/>
            <person name="Saw J.H."/>
            <person name="Jorgensen S.L."/>
            <person name="Zaremba-Niedzwiedzka K."/>
            <person name="Martijn J."/>
            <person name="Lind A.E."/>
            <person name="van Eijk R."/>
            <person name="Schleper C."/>
            <person name="Guy L."/>
            <person name="Ettema T.J."/>
        </authorList>
    </citation>
    <scope>NUCLEOTIDE SEQUENCE</scope>
</reference>
<name>A0A0F9DIT7_9ZZZZ</name>
<protein>
    <submittedName>
        <fullName evidence="1">Uncharacterized protein</fullName>
    </submittedName>
</protein>
<accession>A0A0F9DIT7</accession>
<dbReference type="EMBL" id="LAZR01041466">
    <property type="protein sequence ID" value="KKL11918.1"/>
    <property type="molecule type" value="Genomic_DNA"/>
</dbReference>
<evidence type="ECO:0000313" key="1">
    <source>
        <dbReference type="EMBL" id="KKL11918.1"/>
    </source>
</evidence>
<gene>
    <name evidence="1" type="ORF">LCGC14_2540990</name>
</gene>
<proteinExistence type="predicted"/>
<dbReference type="AlphaFoldDB" id="A0A0F9DIT7"/>
<comment type="caution">
    <text evidence="1">The sequence shown here is derived from an EMBL/GenBank/DDBJ whole genome shotgun (WGS) entry which is preliminary data.</text>
</comment>
<sequence length="92" mass="10663">MVDIKYYETVFETQNNAGILKAELGDLIKELKQERAAQKAVPVEAEVDVKIAENKMWREWITIKGLEPISLKDIDERIIELELEKQISNFSD</sequence>
<organism evidence="1">
    <name type="scientific">marine sediment metagenome</name>
    <dbReference type="NCBI Taxonomy" id="412755"/>
    <lineage>
        <taxon>unclassified sequences</taxon>
        <taxon>metagenomes</taxon>
        <taxon>ecological metagenomes</taxon>
    </lineage>
</organism>